<dbReference type="PANTHER" id="PTHR11102:SF147">
    <property type="entry name" value="SEL1L ADAPTOR SUBUNIT OF ERAD E3 UBIQUITIN LIGASE"/>
    <property type="match status" value="1"/>
</dbReference>
<dbReference type="OrthoDB" id="9792653at2"/>
<evidence type="ECO:0000313" key="1">
    <source>
        <dbReference type="EMBL" id="QBQ15760.1"/>
    </source>
</evidence>
<dbReference type="SUPFAM" id="SSF81901">
    <property type="entry name" value="HCP-like"/>
    <property type="match status" value="2"/>
</dbReference>
<sequence>MIAMEKNMKYSNFSILLICVWTTFNSIKIYAEDEGYLVREITVAQDLLIYAAGGKEKFVKELKQQASHGDSKAMLQLAYLYLKGDKIKQNTTIGFDYLTKAAQTHPIAQYSLGLLYEQGKFVKQDSTKACQQFKKSADSKYTSAQYMLSFCYYHGKGGVLKDYKKAFELLSEASRYVTDKELSMYGDKNTKGDVKIQERALHLVAKYLSQGIGTEKNVNGALNYFHYLADHLEFKESAHDLGNFYNDGRFGLTINPKLAFKYWKIAAEQGYARSQHNLGVAYYEGIGTNINKVEAEKWFKAAANQGDPIAKETLENFF</sequence>
<dbReference type="SMART" id="SM00671">
    <property type="entry name" value="SEL1"/>
    <property type="match status" value="6"/>
</dbReference>
<reference evidence="1 2" key="1">
    <citation type="submission" date="2019-03" db="EMBL/GenBank/DDBJ databases">
        <title>Complete genome sequence of two outbreak-associated Acinetobacter haemolyticus strains.</title>
        <authorList>
            <person name="Bai L."/>
            <person name="Zhang S.-C."/>
            <person name="Deng Y."/>
            <person name="Song C.-C."/>
            <person name="Kang G.-B."/>
            <person name="Dong Y."/>
            <person name="Wang Y."/>
            <person name="Gao F."/>
            <person name="Huang H."/>
        </authorList>
    </citation>
    <scope>NUCLEOTIDE SEQUENCE [LARGE SCALE GENOMIC DNA]</scope>
    <source>
        <strain evidence="1 2">TJR01</strain>
    </source>
</reference>
<proteinExistence type="predicted"/>
<dbReference type="PANTHER" id="PTHR11102">
    <property type="entry name" value="SEL-1-LIKE PROTEIN"/>
    <property type="match status" value="1"/>
</dbReference>
<dbReference type="InterPro" id="IPR011990">
    <property type="entry name" value="TPR-like_helical_dom_sf"/>
</dbReference>
<dbReference type="InterPro" id="IPR050767">
    <property type="entry name" value="Sel1_AlgK"/>
</dbReference>
<name>A0A4P7B5T1_ACIHA</name>
<gene>
    <name evidence="1" type="ORF">AHTJR_05530</name>
</gene>
<evidence type="ECO:0000313" key="2">
    <source>
        <dbReference type="Proteomes" id="UP000294395"/>
    </source>
</evidence>
<dbReference type="Gene3D" id="1.25.40.10">
    <property type="entry name" value="Tetratricopeptide repeat domain"/>
    <property type="match status" value="2"/>
</dbReference>
<dbReference type="InterPro" id="IPR006597">
    <property type="entry name" value="Sel1-like"/>
</dbReference>
<accession>A0A4P7B5T1</accession>
<dbReference type="Proteomes" id="UP000294395">
    <property type="component" value="Chromosome"/>
</dbReference>
<dbReference type="EMBL" id="CP038009">
    <property type="protein sequence ID" value="QBQ15760.1"/>
    <property type="molecule type" value="Genomic_DNA"/>
</dbReference>
<dbReference type="Pfam" id="PF08238">
    <property type="entry name" value="Sel1"/>
    <property type="match status" value="6"/>
</dbReference>
<protein>
    <submittedName>
        <fullName evidence="1">Sel1 repeat family protein</fullName>
    </submittedName>
</protein>
<dbReference type="GO" id="GO:0036503">
    <property type="term" value="P:ERAD pathway"/>
    <property type="evidence" value="ECO:0007669"/>
    <property type="project" value="TreeGrafter"/>
</dbReference>
<organism evidence="1 2">
    <name type="scientific">Acinetobacter haemolyticus</name>
    <dbReference type="NCBI Taxonomy" id="29430"/>
    <lineage>
        <taxon>Bacteria</taxon>
        <taxon>Pseudomonadati</taxon>
        <taxon>Pseudomonadota</taxon>
        <taxon>Gammaproteobacteria</taxon>
        <taxon>Moraxellales</taxon>
        <taxon>Moraxellaceae</taxon>
        <taxon>Acinetobacter</taxon>
    </lineage>
</organism>
<dbReference type="AlphaFoldDB" id="A0A4P7B5T1"/>